<evidence type="ECO:0000256" key="1">
    <source>
        <dbReference type="ARBA" id="ARBA00004251"/>
    </source>
</evidence>
<proteinExistence type="predicted"/>
<dbReference type="GO" id="GO:0005886">
    <property type="term" value="C:plasma membrane"/>
    <property type="evidence" value="ECO:0007669"/>
    <property type="project" value="UniProtKB-SubCell"/>
</dbReference>
<evidence type="ECO:0000256" key="11">
    <source>
        <dbReference type="ARBA" id="ARBA00023180"/>
    </source>
</evidence>
<evidence type="ECO:0000256" key="9">
    <source>
        <dbReference type="ARBA" id="ARBA00022989"/>
    </source>
</evidence>
<dbReference type="Pfam" id="PF00028">
    <property type="entry name" value="Cadherin"/>
    <property type="match status" value="10"/>
</dbReference>
<feature type="domain" description="Cadherin" evidence="14">
    <location>
        <begin position="1366"/>
        <end position="1476"/>
    </location>
</feature>
<feature type="domain" description="Cadherin" evidence="14">
    <location>
        <begin position="801"/>
        <end position="917"/>
    </location>
</feature>
<dbReference type="PRINTS" id="PR00205">
    <property type="entry name" value="CADHERIN"/>
</dbReference>
<dbReference type="SMART" id="SM00112">
    <property type="entry name" value="CA"/>
    <property type="match status" value="13"/>
</dbReference>
<comment type="subcellular location">
    <subcellularLocation>
        <location evidence="1">Cell membrane</location>
        <topology evidence="1">Single-pass type I membrane protein</topology>
    </subcellularLocation>
</comment>
<feature type="domain" description="Cadherin" evidence="14">
    <location>
        <begin position="925"/>
        <end position="1032"/>
    </location>
</feature>
<dbReference type="InterPro" id="IPR015919">
    <property type="entry name" value="Cadherin-like_sf"/>
</dbReference>
<evidence type="ECO:0000256" key="6">
    <source>
        <dbReference type="ARBA" id="ARBA00022737"/>
    </source>
</evidence>
<evidence type="ECO:0000256" key="10">
    <source>
        <dbReference type="ARBA" id="ARBA00023136"/>
    </source>
</evidence>
<sequence length="1873" mass="209307">MDRDDWRSRFVAYMIVIEFTGTLLFNLTATDSEHPFNTMSIYGNDANTNMFVTVDQTGNTSPVIAAVHLNKLLDRESTDGVLELNFFLNDSIGNTIHKSVKLYILDECDEAPQYDRPSYILEINEVNITQKKLVFDEIHATDRDNGIYAVLTYSMESKDYWTKIYNETFMMDPANGNVYLMKSLDYENNSFYQFTLYAHDSCGLRAESANLTIKVKDVQDKPPFFIGLPYMRNIPEGNYNNSQILTVEAFDGDIGIPNKVNYSLVDTNECIENNNSECVFCNKLFAINALTGDITISGSLDWKMQDVLNIYGICNIAVKVTEITQGNINQTGNIQSMTNITVKIVDENNHVPTFQSKLYKAKIQENAGKNTPILLTGNETDISISDKDQGINSKFKVTLSYENDIHCQTFAVVPENAIFREGVVTIRVNDSSLLDYEKRKNMTITVIATETNNSSHTDTATVMVEIENVNEFPPVFANRTYEVWIAEGAGNGTHVINITATDNDTDDTVTYSLSGGNNLFSIHNETGQVVTHCNKSQLDREAVPTIYLTVIAKDGGGLMTQAQLIINLNDVNDNPPAFQQEIYSAFLEENSTVYTNKSFLTVKATDADQYGTGNSNISYTLGNATWNSNFTINNTTGEIRLVFPLDYEALKDTDHGVINLTVIANDHGTPLPLSGNATVTILVQDMNDNPPVFIKMNYSATIRENATSGTWVGVVSATDADKTERNRKTSFAIESGGFDNFRINSTTGNVTVQVGAHFDRDNINLYNLTIIAIDQGSNSFTAITTMRVTITDVNNKPPQFNQSSYSFAILENRTIGDNFTSCIATDLDQNHQLHYIINHTRGWDENGRNVNQSDIETYFRIEDGNVYVNATLDRETVERLELTIVVRDTKEEMNAPQTATTTLTVTLLDVNDNPPYFTSGIDDRHVHYYKTNVSENANNPTILMSVSATDKDRNRTITYTIINSTLNEDLTKTAFKIDPKTGEVSKIGLVDREKTSSVNLTVIAIDNGYPSKTSSATVLITILDFNDNTPQFLEHNYPFSVPENVTSGTIIGNISARDDDQGENAQVEYEIENVQSLPFQINNKTGTISVSGNIDRENVSEYRLTILAKDNPNDTKLQRTNRTSIRIVVTDVNDNYPKFSGIPLKAQTPENMAVKTVIFIVTATDADEGDNANVTFSIERETNVDSLFDIINTEGNKGQIIIAKSLNDSQEWRNITLIATDHGTPPRSSNTTLHIKVLDVNLQAPKLGYVPDAIKVFECASIDAEVFRINATDNDRTSPNNLVYFNLSIIQPQNNTDIKINKTSGQVLVAEHLNIALISLYKVQVMAIDQGNPNLISSVKVIDIVVEDVNDQPPRFRSRWFNFTVEEEQSNKPINQVVAFDPDKNSNSCYILNDLSGYSEYFTINTTGYILITKPLNRENESQQKITFQVKVYDCTEVVNVSEQCGNSYQLQYNRSGDTANVTITVLDIDDNPPEFTNEHLRAGIRTKSEPGKEILELKSQSYISDKDLPQNAINKWFFEKVSLAMETKLASVLNGQKTGDVCKEILCVNGNGTIVNNMWYTQDMSGFFNLSVRVNDSAGNDTTYILIFLIADSQVLKMTLLGNRTAISLAKNDILSECSNRTGLAFVYDSIADHITDDGNVESFKTDLFFHIDDPVNNRVLSSEEAKRLLDTYADKLIDVRINRNIISIESSLESVLPGNESIKTIYVLAAVIGLLALVILIVGYMFFSSSNRYKRKLRAAMPMEKEMNVLKNTVSAVPGSNMYANNVNPLLKAGPEPPKYHEIDATSHNSLDENEVDDAKKELPKYELEEREITLDMYAEDYYSMPTIDPLEAAIREHEAQTKTAMNKQDVSNESVNYGFLNELELETTEI</sequence>
<keyword evidence="16" id="KW-1185">Reference proteome</keyword>
<feature type="domain" description="Cadherin" evidence="14">
    <location>
        <begin position="1033"/>
        <end position="1139"/>
    </location>
</feature>
<feature type="domain" description="Cadherin" evidence="14">
    <location>
        <begin position="1248"/>
        <end position="1356"/>
    </location>
</feature>
<feature type="domain" description="Cadherin" evidence="14">
    <location>
        <begin position="694"/>
        <end position="800"/>
    </location>
</feature>
<keyword evidence="7 12" id="KW-0106">Calcium</keyword>
<name>A0ABD3WTZ6_SINWO</name>
<dbReference type="GO" id="GO:0048729">
    <property type="term" value="P:tissue morphogenesis"/>
    <property type="evidence" value="ECO:0007669"/>
    <property type="project" value="UniProtKB-ARBA"/>
</dbReference>
<feature type="domain" description="Cadherin" evidence="14">
    <location>
        <begin position="21"/>
        <end position="114"/>
    </location>
</feature>
<dbReference type="InterPro" id="IPR020894">
    <property type="entry name" value="Cadherin_CS"/>
</dbReference>
<dbReference type="FunFam" id="2.60.40.60:FF:000081">
    <property type="entry name" value="protocadherin Fat 4"/>
    <property type="match status" value="1"/>
</dbReference>
<keyword evidence="6" id="KW-0677">Repeat</keyword>
<feature type="domain" description="Cadherin" evidence="14">
    <location>
        <begin position="477"/>
        <end position="578"/>
    </location>
</feature>
<protein>
    <recommendedName>
        <fullName evidence="14">Cadherin domain-containing protein</fullName>
    </recommendedName>
</protein>
<keyword evidence="11" id="KW-0325">Glycoprotein</keyword>
<feature type="transmembrane region" description="Helical" evidence="13">
    <location>
        <begin position="1707"/>
        <end position="1729"/>
    </location>
</feature>
<evidence type="ECO:0000259" key="14">
    <source>
        <dbReference type="PROSITE" id="PS50268"/>
    </source>
</evidence>
<dbReference type="FunFam" id="2.60.40.60:FF:000020">
    <property type="entry name" value="Dachsous cadherin-related 1b"/>
    <property type="match status" value="3"/>
</dbReference>
<feature type="domain" description="Cadherin" evidence="14">
    <location>
        <begin position="115"/>
        <end position="225"/>
    </location>
</feature>
<keyword evidence="4" id="KW-0479">Metal-binding</keyword>
<feature type="domain" description="Cadherin" evidence="14">
    <location>
        <begin position="1140"/>
        <end position="1247"/>
    </location>
</feature>
<evidence type="ECO:0000313" key="15">
    <source>
        <dbReference type="EMBL" id="KAL3877429.1"/>
    </source>
</evidence>
<comment type="caution">
    <text evidence="15">The sequence shown here is derived from an EMBL/GenBank/DDBJ whole genome shotgun (WGS) entry which is preliminary data.</text>
</comment>
<keyword evidence="2" id="KW-1003">Cell membrane</keyword>
<feature type="domain" description="Cadherin" evidence="14">
    <location>
        <begin position="355"/>
        <end position="476"/>
    </location>
</feature>
<evidence type="ECO:0000256" key="4">
    <source>
        <dbReference type="ARBA" id="ARBA00022723"/>
    </source>
</evidence>
<feature type="domain" description="Cadherin" evidence="14">
    <location>
        <begin position="226"/>
        <end position="354"/>
    </location>
</feature>
<evidence type="ECO:0000256" key="7">
    <source>
        <dbReference type="ARBA" id="ARBA00022837"/>
    </source>
</evidence>
<dbReference type="CDD" id="cd11304">
    <property type="entry name" value="Cadherin_repeat"/>
    <property type="match status" value="12"/>
</dbReference>
<evidence type="ECO:0000256" key="2">
    <source>
        <dbReference type="ARBA" id="ARBA00022475"/>
    </source>
</evidence>
<keyword evidence="10 13" id="KW-0472">Membrane</keyword>
<keyword evidence="9 13" id="KW-1133">Transmembrane helix</keyword>
<keyword evidence="3 13" id="KW-0812">Transmembrane</keyword>
<dbReference type="PROSITE" id="PS50268">
    <property type="entry name" value="CADHERIN_2"/>
    <property type="match status" value="13"/>
</dbReference>
<keyword evidence="5" id="KW-0732">Signal</keyword>
<dbReference type="PROSITE" id="PS00232">
    <property type="entry name" value="CADHERIN_1"/>
    <property type="match status" value="2"/>
</dbReference>
<dbReference type="FunFam" id="2.60.40.60:FF:000134">
    <property type="entry name" value="protocadherin Fat 4"/>
    <property type="match status" value="1"/>
</dbReference>
<evidence type="ECO:0000256" key="13">
    <source>
        <dbReference type="SAM" id="Phobius"/>
    </source>
</evidence>
<evidence type="ECO:0000256" key="12">
    <source>
        <dbReference type="PROSITE-ProRule" id="PRU00043"/>
    </source>
</evidence>
<dbReference type="Gene3D" id="2.60.40.60">
    <property type="entry name" value="Cadherins"/>
    <property type="match status" value="13"/>
</dbReference>
<dbReference type="GO" id="GO:0048731">
    <property type="term" value="P:system development"/>
    <property type="evidence" value="ECO:0007669"/>
    <property type="project" value="UniProtKB-ARBA"/>
</dbReference>
<reference evidence="15 16" key="1">
    <citation type="submission" date="2024-11" db="EMBL/GenBank/DDBJ databases">
        <title>Chromosome-level genome assembly of the freshwater bivalve Anodonta woodiana.</title>
        <authorList>
            <person name="Chen X."/>
        </authorList>
    </citation>
    <scope>NUCLEOTIDE SEQUENCE [LARGE SCALE GENOMIC DNA]</scope>
    <source>
        <strain evidence="15">MN2024</strain>
        <tissue evidence="15">Gills</tissue>
    </source>
</reference>
<dbReference type="PANTHER" id="PTHR24027:SF438">
    <property type="entry name" value="CADHERIN 23"/>
    <property type="match status" value="1"/>
</dbReference>
<organism evidence="15 16">
    <name type="scientific">Sinanodonta woodiana</name>
    <name type="common">Chinese pond mussel</name>
    <name type="synonym">Anodonta woodiana</name>
    <dbReference type="NCBI Taxonomy" id="1069815"/>
    <lineage>
        <taxon>Eukaryota</taxon>
        <taxon>Metazoa</taxon>
        <taxon>Spiralia</taxon>
        <taxon>Lophotrochozoa</taxon>
        <taxon>Mollusca</taxon>
        <taxon>Bivalvia</taxon>
        <taxon>Autobranchia</taxon>
        <taxon>Heteroconchia</taxon>
        <taxon>Palaeoheterodonta</taxon>
        <taxon>Unionida</taxon>
        <taxon>Unionoidea</taxon>
        <taxon>Unionidae</taxon>
        <taxon>Unioninae</taxon>
        <taxon>Sinanodonta</taxon>
    </lineage>
</organism>
<dbReference type="EMBL" id="JBJQND010000005">
    <property type="protein sequence ID" value="KAL3877429.1"/>
    <property type="molecule type" value="Genomic_DNA"/>
</dbReference>
<dbReference type="GO" id="GO:0009887">
    <property type="term" value="P:animal organ morphogenesis"/>
    <property type="evidence" value="ECO:0007669"/>
    <property type="project" value="UniProtKB-ARBA"/>
</dbReference>
<dbReference type="GO" id="GO:0005509">
    <property type="term" value="F:calcium ion binding"/>
    <property type="evidence" value="ECO:0007669"/>
    <property type="project" value="UniProtKB-UniRule"/>
</dbReference>
<dbReference type="SUPFAM" id="SSF49313">
    <property type="entry name" value="Cadherin-like"/>
    <property type="match status" value="13"/>
</dbReference>
<evidence type="ECO:0000256" key="3">
    <source>
        <dbReference type="ARBA" id="ARBA00022692"/>
    </source>
</evidence>
<gene>
    <name evidence="15" type="ORF">ACJMK2_035135</name>
</gene>
<dbReference type="GO" id="GO:0007155">
    <property type="term" value="P:cell adhesion"/>
    <property type="evidence" value="ECO:0007669"/>
    <property type="project" value="UniProtKB-KW"/>
</dbReference>
<feature type="domain" description="Cadherin" evidence="14">
    <location>
        <begin position="579"/>
        <end position="693"/>
    </location>
</feature>
<dbReference type="Proteomes" id="UP001634394">
    <property type="component" value="Unassembled WGS sequence"/>
</dbReference>
<keyword evidence="8" id="KW-0130">Cell adhesion</keyword>
<dbReference type="InterPro" id="IPR002126">
    <property type="entry name" value="Cadherin-like_dom"/>
</dbReference>
<evidence type="ECO:0000256" key="8">
    <source>
        <dbReference type="ARBA" id="ARBA00022889"/>
    </source>
</evidence>
<dbReference type="InterPro" id="IPR039808">
    <property type="entry name" value="Cadherin"/>
</dbReference>
<evidence type="ECO:0000313" key="16">
    <source>
        <dbReference type="Proteomes" id="UP001634394"/>
    </source>
</evidence>
<dbReference type="FunFam" id="2.60.40.60:FF:000123">
    <property type="entry name" value="Protocadherin beta 4"/>
    <property type="match status" value="1"/>
</dbReference>
<accession>A0ABD3WTZ6</accession>
<evidence type="ECO:0000256" key="5">
    <source>
        <dbReference type="ARBA" id="ARBA00022729"/>
    </source>
</evidence>
<dbReference type="PANTHER" id="PTHR24027">
    <property type="entry name" value="CADHERIN-23"/>
    <property type="match status" value="1"/>
</dbReference>